<sequence>GPVSVPLQFARRRPAPDQLRGRQHLMQDSGNRPGKRPARRGNVGERLGRRHRHAHQSRLRQPVRGEAAPAQKPLPRLGARRRNGGFV</sequence>
<reference evidence="2" key="1">
    <citation type="journal article" date="2019" name="Sci. Rep.">
        <title>Draft genome of Tanacetum cinerariifolium, the natural source of mosquito coil.</title>
        <authorList>
            <person name="Yamashiro T."/>
            <person name="Shiraishi A."/>
            <person name="Satake H."/>
            <person name="Nakayama K."/>
        </authorList>
    </citation>
    <scope>NUCLEOTIDE SEQUENCE</scope>
</reference>
<name>A0A699U052_TANCI</name>
<accession>A0A699U052</accession>
<comment type="caution">
    <text evidence="2">The sequence shown here is derived from an EMBL/GenBank/DDBJ whole genome shotgun (WGS) entry which is preliminary data.</text>
</comment>
<feature type="compositionally biased region" description="Basic residues" evidence="1">
    <location>
        <begin position="78"/>
        <end position="87"/>
    </location>
</feature>
<feature type="compositionally biased region" description="Basic residues" evidence="1">
    <location>
        <begin position="48"/>
        <end position="58"/>
    </location>
</feature>
<dbReference type="AlphaFoldDB" id="A0A699U052"/>
<organism evidence="2">
    <name type="scientific">Tanacetum cinerariifolium</name>
    <name type="common">Dalmatian daisy</name>
    <name type="synonym">Chrysanthemum cinerariifolium</name>
    <dbReference type="NCBI Taxonomy" id="118510"/>
    <lineage>
        <taxon>Eukaryota</taxon>
        <taxon>Viridiplantae</taxon>
        <taxon>Streptophyta</taxon>
        <taxon>Embryophyta</taxon>
        <taxon>Tracheophyta</taxon>
        <taxon>Spermatophyta</taxon>
        <taxon>Magnoliopsida</taxon>
        <taxon>eudicotyledons</taxon>
        <taxon>Gunneridae</taxon>
        <taxon>Pentapetalae</taxon>
        <taxon>asterids</taxon>
        <taxon>campanulids</taxon>
        <taxon>Asterales</taxon>
        <taxon>Asteraceae</taxon>
        <taxon>Asteroideae</taxon>
        <taxon>Anthemideae</taxon>
        <taxon>Anthemidinae</taxon>
        <taxon>Tanacetum</taxon>
    </lineage>
</organism>
<protein>
    <submittedName>
        <fullName evidence="2">Uncharacterized protein</fullName>
    </submittedName>
</protein>
<gene>
    <name evidence="2" type="ORF">Tci_887470</name>
</gene>
<feature type="non-terminal residue" evidence="2">
    <location>
        <position position="1"/>
    </location>
</feature>
<evidence type="ECO:0000256" key="1">
    <source>
        <dbReference type="SAM" id="MobiDB-lite"/>
    </source>
</evidence>
<dbReference type="EMBL" id="BKCJ011286924">
    <property type="protein sequence ID" value="GFD15501.1"/>
    <property type="molecule type" value="Genomic_DNA"/>
</dbReference>
<feature type="region of interest" description="Disordered" evidence="1">
    <location>
        <begin position="1"/>
        <end position="87"/>
    </location>
</feature>
<proteinExistence type="predicted"/>
<evidence type="ECO:0000313" key="2">
    <source>
        <dbReference type="EMBL" id="GFD15501.1"/>
    </source>
</evidence>